<accession>A0A1E7EQ93</accession>
<keyword evidence="2" id="KW-1185">Reference proteome</keyword>
<dbReference type="Proteomes" id="UP000095751">
    <property type="component" value="Unassembled WGS sequence"/>
</dbReference>
<evidence type="ECO:0000313" key="1">
    <source>
        <dbReference type="EMBL" id="OEU08160.1"/>
    </source>
</evidence>
<dbReference type="KEGG" id="fcy:FRACYDRAFT_271860"/>
<proteinExistence type="predicted"/>
<reference evidence="1 2" key="1">
    <citation type="submission" date="2016-09" db="EMBL/GenBank/DDBJ databases">
        <title>Extensive genetic diversity and differential bi-allelic expression allows diatom success in the polar Southern Ocean.</title>
        <authorList>
            <consortium name="DOE Joint Genome Institute"/>
            <person name="Mock T."/>
            <person name="Otillar R.P."/>
            <person name="Strauss J."/>
            <person name="Dupont C."/>
            <person name="Frickenhaus S."/>
            <person name="Maumus F."/>
            <person name="Mcmullan M."/>
            <person name="Sanges R."/>
            <person name="Schmutz J."/>
            <person name="Toseland A."/>
            <person name="Valas R."/>
            <person name="Veluchamy A."/>
            <person name="Ward B.J."/>
            <person name="Allen A."/>
            <person name="Barry K."/>
            <person name="Falciatore A."/>
            <person name="Ferrante M."/>
            <person name="Fortunato A.E."/>
            <person name="Gloeckner G."/>
            <person name="Gruber A."/>
            <person name="Hipkin R."/>
            <person name="Janech M."/>
            <person name="Kroth P."/>
            <person name="Leese F."/>
            <person name="Lindquist E."/>
            <person name="Lyon B.R."/>
            <person name="Martin J."/>
            <person name="Mayer C."/>
            <person name="Parker M."/>
            <person name="Quesneville H."/>
            <person name="Raymond J."/>
            <person name="Uhlig C."/>
            <person name="Valentin K.U."/>
            <person name="Worden A.Z."/>
            <person name="Armbrust E.V."/>
            <person name="Bowler C."/>
            <person name="Green B."/>
            <person name="Moulton V."/>
            <person name="Van Oosterhout C."/>
            <person name="Grigoriev I."/>
        </authorList>
    </citation>
    <scope>NUCLEOTIDE SEQUENCE [LARGE SCALE GENOMIC DNA]</scope>
    <source>
        <strain evidence="1 2">CCMP1102</strain>
    </source>
</reference>
<dbReference type="EMBL" id="KV784382">
    <property type="protein sequence ID" value="OEU08160.1"/>
    <property type="molecule type" value="Genomic_DNA"/>
</dbReference>
<organism evidence="1 2">
    <name type="scientific">Fragilariopsis cylindrus CCMP1102</name>
    <dbReference type="NCBI Taxonomy" id="635003"/>
    <lineage>
        <taxon>Eukaryota</taxon>
        <taxon>Sar</taxon>
        <taxon>Stramenopiles</taxon>
        <taxon>Ochrophyta</taxon>
        <taxon>Bacillariophyta</taxon>
        <taxon>Bacillariophyceae</taxon>
        <taxon>Bacillariophycidae</taxon>
        <taxon>Bacillariales</taxon>
        <taxon>Bacillariaceae</taxon>
        <taxon>Fragilariopsis</taxon>
    </lineage>
</organism>
<name>A0A1E7EQ93_9STRA</name>
<evidence type="ECO:0000313" key="2">
    <source>
        <dbReference type="Proteomes" id="UP000095751"/>
    </source>
</evidence>
<dbReference type="AlphaFoldDB" id="A0A1E7EQ93"/>
<dbReference type="InParanoid" id="A0A1E7EQ93"/>
<sequence length="59" mass="6925">MQDVMVPYGYNAEFLFLFVCYFGYQPNHHERNVWYNSSTASDCGYQHYMQVAHASAATY</sequence>
<gene>
    <name evidence="1" type="ORF">FRACYDRAFT_271860</name>
</gene>
<protein>
    <submittedName>
        <fullName evidence="1">Uncharacterized protein</fullName>
    </submittedName>
</protein>